<evidence type="ECO:0000313" key="3">
    <source>
        <dbReference type="Proteomes" id="UP001341840"/>
    </source>
</evidence>
<dbReference type="Proteomes" id="UP001341840">
    <property type="component" value="Unassembled WGS sequence"/>
</dbReference>
<name>A0ABU6TRN6_9FABA</name>
<keyword evidence="3" id="KW-1185">Reference proteome</keyword>
<feature type="compositionally biased region" description="Polar residues" evidence="1">
    <location>
        <begin position="35"/>
        <end position="51"/>
    </location>
</feature>
<feature type="compositionally biased region" description="Polar residues" evidence="1">
    <location>
        <begin position="65"/>
        <end position="82"/>
    </location>
</feature>
<evidence type="ECO:0000256" key="1">
    <source>
        <dbReference type="SAM" id="MobiDB-lite"/>
    </source>
</evidence>
<organism evidence="2 3">
    <name type="scientific">Stylosanthes scabra</name>
    <dbReference type="NCBI Taxonomy" id="79078"/>
    <lineage>
        <taxon>Eukaryota</taxon>
        <taxon>Viridiplantae</taxon>
        <taxon>Streptophyta</taxon>
        <taxon>Embryophyta</taxon>
        <taxon>Tracheophyta</taxon>
        <taxon>Spermatophyta</taxon>
        <taxon>Magnoliopsida</taxon>
        <taxon>eudicotyledons</taxon>
        <taxon>Gunneridae</taxon>
        <taxon>Pentapetalae</taxon>
        <taxon>rosids</taxon>
        <taxon>fabids</taxon>
        <taxon>Fabales</taxon>
        <taxon>Fabaceae</taxon>
        <taxon>Papilionoideae</taxon>
        <taxon>50 kb inversion clade</taxon>
        <taxon>dalbergioids sensu lato</taxon>
        <taxon>Dalbergieae</taxon>
        <taxon>Pterocarpus clade</taxon>
        <taxon>Stylosanthes</taxon>
    </lineage>
</organism>
<feature type="region of interest" description="Disordered" evidence="1">
    <location>
        <begin position="32"/>
        <end position="107"/>
    </location>
</feature>
<evidence type="ECO:0000313" key="2">
    <source>
        <dbReference type="EMBL" id="MED6151090.1"/>
    </source>
</evidence>
<accession>A0ABU6TRN6</accession>
<sequence length="147" mass="16321">MSRNLQTRNLRPHLHTEQQLNDHVDAISEEELTQGHPQSQLEDEQVVTNPMTRPVVPSRGGRANIAQSRQQQVPPNAVASSSARRRKHLGPNAPSKPTAPHRPNVQFNHGTAVASSSVPRQPMVSKETMIGANKATTSRLWDFMPFQ</sequence>
<comment type="caution">
    <text evidence="2">The sequence shown here is derived from an EMBL/GenBank/DDBJ whole genome shotgun (WGS) entry which is preliminary data.</text>
</comment>
<gene>
    <name evidence="2" type="ORF">PIB30_078919</name>
</gene>
<protein>
    <submittedName>
        <fullName evidence="2">Uncharacterized protein</fullName>
    </submittedName>
</protein>
<reference evidence="2 3" key="1">
    <citation type="journal article" date="2023" name="Plants (Basel)">
        <title>Bridging the Gap: Combining Genomics and Transcriptomics Approaches to Understand Stylosanthes scabra, an Orphan Legume from the Brazilian Caatinga.</title>
        <authorList>
            <person name="Ferreira-Neto J.R.C."/>
            <person name="da Silva M.D."/>
            <person name="Binneck E."/>
            <person name="de Melo N.F."/>
            <person name="da Silva R.H."/>
            <person name="de Melo A.L.T.M."/>
            <person name="Pandolfi V."/>
            <person name="Bustamante F.O."/>
            <person name="Brasileiro-Vidal A.C."/>
            <person name="Benko-Iseppon A.M."/>
        </authorList>
    </citation>
    <scope>NUCLEOTIDE SEQUENCE [LARGE SCALE GENOMIC DNA]</scope>
    <source>
        <tissue evidence="2">Leaves</tissue>
    </source>
</reference>
<dbReference type="EMBL" id="JASCZI010091725">
    <property type="protein sequence ID" value="MED6151090.1"/>
    <property type="molecule type" value="Genomic_DNA"/>
</dbReference>
<proteinExistence type="predicted"/>